<feature type="binding site" evidence="10">
    <location>
        <position position="619"/>
    </location>
    <ligand>
        <name>Mn(2+)</name>
        <dbReference type="ChEBI" id="CHEBI:29035"/>
    </ligand>
</feature>
<dbReference type="GO" id="GO:0071669">
    <property type="term" value="P:plant-type cell wall organization or biogenesis"/>
    <property type="evidence" value="ECO:0007669"/>
    <property type="project" value="UniProtKB-ARBA"/>
</dbReference>
<keyword evidence="3" id="KW-0808">Transferase</keyword>
<evidence type="ECO:0000313" key="14">
    <source>
        <dbReference type="Proteomes" id="UP000092600"/>
    </source>
</evidence>
<evidence type="ECO:0000256" key="12">
    <source>
        <dbReference type="SAM" id="Phobius"/>
    </source>
</evidence>
<dbReference type="EMBL" id="LSRQ01001723">
    <property type="protein sequence ID" value="OAY76781.1"/>
    <property type="molecule type" value="Genomic_DNA"/>
</dbReference>
<evidence type="ECO:0000256" key="11">
    <source>
        <dbReference type="SAM" id="MobiDB-lite"/>
    </source>
</evidence>
<keyword evidence="7" id="KW-0961">Cell wall biogenesis/degradation</keyword>
<feature type="transmembrane region" description="Helical" evidence="12">
    <location>
        <begin position="1048"/>
        <end position="1067"/>
    </location>
</feature>
<dbReference type="Pfam" id="PF14570">
    <property type="entry name" value="zf-RING_4"/>
    <property type="match status" value="1"/>
</dbReference>
<evidence type="ECO:0000256" key="8">
    <source>
        <dbReference type="PIRSR" id="PIRSR605150-1"/>
    </source>
</evidence>
<dbReference type="Gene3D" id="3.90.550.10">
    <property type="entry name" value="Spore Coat Polysaccharide Biosynthesis Protein SpsA, Chain A"/>
    <property type="match status" value="1"/>
</dbReference>
<dbReference type="InterPro" id="IPR029044">
    <property type="entry name" value="Nucleotide-diphossugar_trans"/>
</dbReference>
<proteinExistence type="predicted"/>
<feature type="transmembrane region" description="Helical" evidence="12">
    <location>
        <begin position="325"/>
        <end position="345"/>
    </location>
</feature>
<keyword evidence="2" id="KW-0328">Glycosyltransferase</keyword>
<dbReference type="STRING" id="4615.A0A199VIS2"/>
<reference evidence="13 14" key="1">
    <citation type="journal article" date="2016" name="DNA Res.">
        <title>The draft genome of MD-2 pineapple using hybrid error correction of long reads.</title>
        <authorList>
            <person name="Redwan R.M."/>
            <person name="Saidin A."/>
            <person name="Kumar S.V."/>
        </authorList>
    </citation>
    <scope>NUCLEOTIDE SEQUENCE [LARGE SCALE GENOMIC DNA]</scope>
    <source>
        <strain evidence="14">cv. MD2</strain>
        <tissue evidence="13">Leaf</tissue>
    </source>
</reference>
<sequence>MASKGILKNSRSSNRMGGQQDAGSGGAQPQPGPTVVFGRRTDSGRFISYSRDDLDSEISSMDFQDYHVHIPMTPDNQPMDEPIDPRGISAKVEEQYVNNSLFTGGFNTITRAHLMDKVVDAGHVQMTGAGGPKVSTCSIQGCDAKLVKNQHGNDIVPCECDFKICPECFTDAVKSGGGLCPGCKEPYKITEWEEVVANSNSEAAHALSLPPPGPGGKLERRLSMVKQSTMNSQSGEFDHNRWLFETKGTYGYGNAIWPDENGEDDDGSGGHGHPKELMSKPWRPLTRKLKIPAAVISPYRLLVLVRMVALALFLAWRITHKNEDAVWLWGMSIICELWFAFSWLLDQLPKLCPVNRATDLAVLEAKFETPHPNNPTGKSDLPGIDVFVSTADPEKEPVLVTANTILSILAADYPVEKLSCYVSDDGGALLTFEAMAEAASFANLWVPFCRKHGIEPRNPESYFSLKRDPYKNKVKPDFVKDRRRVKREYDEFKVRINSLPDSIRRRSDAYHAREEIQAMNKQREKAGMDEPLELIKIPKATWMADGTHWPGTWLHPSQDHSRGDHAGIIQVMLKPPSDSPLYVNGNEKSPIEFKDVDVRLPMLVYVSREKRPGYDHNKKAGAMNALVRASAIMSNGPFILNLDCDHYVYNSQAFREGMCFMMDRGGDRLCYVQFPQRFEVSTLRPLRQQQHCLLRRQHARLDGLQGPVYVGTGCLFRRIALYGFDPPRARDHSPSCCSCCLPRRGKVKAGSENSEETRARCAWGMRTFGNSSFLIDSIPVAEFQGRPLADHPSVKNGRPPGALTIPREILDASIVAEAISVISCWYEEKTEWGQRVGWIYGSVTEDVVTGTGCTTAVEISVLCDPARRVPRHGTINLTDRLHQVLRWATGSVEIFFSRNNALLASSKMKLLQRVAYLNVGIYPFTSIFLIVYCFLPALSLFSGQFIVQTLNVTFLTYLLVITLTLCMLAMLEIKWSGIELEEWWRNEQFWLIGGTSAHLAAVLQGLLKVVAGIEISFTLTSKSAGDDEQDDFAELYIVKWTSLMIPPLTIIMVNLIAIAVGFSRTIYSSVPQWSKLLGGVFFSFWVLAHLYPFAKGLMGRRGRTPTIVYVWSGLVAITISLLWVAIKPPSSASSQIGGSFTFP</sequence>
<dbReference type="InterPro" id="IPR013083">
    <property type="entry name" value="Znf_RING/FYVE/PHD"/>
</dbReference>
<dbReference type="GO" id="GO:0016760">
    <property type="term" value="F:cellulose synthase (UDP-forming) activity"/>
    <property type="evidence" value="ECO:0007669"/>
    <property type="project" value="InterPro"/>
</dbReference>
<feature type="active site" evidence="8">
    <location>
        <position position="846"/>
    </location>
</feature>
<dbReference type="AlphaFoldDB" id="A0A199VIS2"/>
<gene>
    <name evidence="13" type="ORF">ACMD2_24210</name>
</gene>
<feature type="transmembrane region" description="Helical" evidence="12">
    <location>
        <begin position="299"/>
        <end position="319"/>
    </location>
</feature>
<accession>A0A199VIS2</accession>
<feature type="transmembrane region" description="Helical" evidence="12">
    <location>
        <begin position="950"/>
        <end position="971"/>
    </location>
</feature>
<dbReference type="SUPFAM" id="SSF57850">
    <property type="entry name" value="RING/U-box"/>
    <property type="match status" value="1"/>
</dbReference>
<feature type="binding site" evidence="9">
    <location>
        <position position="425"/>
    </location>
    <ligand>
        <name>UDP-alpha-D-glucose</name>
        <dbReference type="ChEBI" id="CHEBI:58885"/>
    </ligand>
</feature>
<evidence type="ECO:0000313" key="13">
    <source>
        <dbReference type="EMBL" id="OAY76781.1"/>
    </source>
</evidence>
<keyword evidence="4 12" id="KW-0812">Transmembrane</keyword>
<keyword evidence="5 12" id="KW-1133">Transmembrane helix</keyword>
<evidence type="ECO:0000256" key="6">
    <source>
        <dbReference type="ARBA" id="ARBA00023136"/>
    </source>
</evidence>
<feature type="transmembrane region" description="Helical" evidence="12">
    <location>
        <begin position="1106"/>
        <end position="1126"/>
    </location>
</feature>
<evidence type="ECO:0000256" key="9">
    <source>
        <dbReference type="PIRSR" id="PIRSR605150-2"/>
    </source>
</evidence>
<dbReference type="Pfam" id="PF03552">
    <property type="entry name" value="Cellulose_synt"/>
    <property type="match status" value="2"/>
</dbReference>
<dbReference type="InterPro" id="IPR005150">
    <property type="entry name" value="Cellulose_synth"/>
</dbReference>
<evidence type="ECO:0000256" key="2">
    <source>
        <dbReference type="ARBA" id="ARBA00022676"/>
    </source>
</evidence>
<feature type="transmembrane region" description="Helical" evidence="12">
    <location>
        <begin position="915"/>
        <end position="938"/>
    </location>
</feature>
<keyword evidence="6 12" id="KW-0472">Membrane</keyword>
<feature type="binding site" evidence="10">
    <location>
        <position position="643"/>
    </location>
    <ligand>
        <name>Mn(2+)</name>
        <dbReference type="ChEBI" id="CHEBI:29035"/>
    </ligand>
</feature>
<dbReference type="GO" id="GO:0012505">
    <property type="term" value="C:endomembrane system"/>
    <property type="evidence" value="ECO:0007669"/>
    <property type="project" value="UniProtKB-SubCell"/>
</dbReference>
<feature type="active site" evidence="8">
    <location>
        <position position="425"/>
    </location>
</feature>
<dbReference type="GO" id="GO:0016020">
    <property type="term" value="C:membrane"/>
    <property type="evidence" value="ECO:0007669"/>
    <property type="project" value="InterPro"/>
</dbReference>
<dbReference type="GO" id="GO:0071555">
    <property type="term" value="P:cell wall organization"/>
    <property type="evidence" value="ECO:0007669"/>
    <property type="project" value="UniProtKB-KW"/>
</dbReference>
<dbReference type="PANTHER" id="PTHR13301">
    <property type="entry name" value="X-BOX TRANSCRIPTION FACTOR-RELATED"/>
    <property type="match status" value="1"/>
</dbReference>
<comment type="caution">
    <text evidence="13">The sequence shown here is derived from an EMBL/GenBank/DDBJ whole genome shotgun (WGS) entry which is preliminary data.</text>
</comment>
<evidence type="ECO:0000256" key="10">
    <source>
        <dbReference type="PIRSR" id="PIRSR605150-3"/>
    </source>
</evidence>
<evidence type="ECO:0000256" key="4">
    <source>
        <dbReference type="ARBA" id="ARBA00022692"/>
    </source>
</evidence>
<evidence type="ECO:0000256" key="5">
    <source>
        <dbReference type="ARBA" id="ARBA00022989"/>
    </source>
</evidence>
<feature type="binding site" evidence="9">
    <location>
        <position position="395"/>
    </location>
    <ligand>
        <name>UDP-alpha-D-glucose</name>
        <dbReference type="ChEBI" id="CHEBI:58885"/>
    </ligand>
</feature>
<evidence type="ECO:0000256" key="3">
    <source>
        <dbReference type="ARBA" id="ARBA00022679"/>
    </source>
</evidence>
<evidence type="ECO:0000256" key="1">
    <source>
        <dbReference type="ARBA" id="ARBA00004127"/>
    </source>
</evidence>
<comment type="subcellular location">
    <subcellularLocation>
        <location evidence="1">Endomembrane system</location>
        <topology evidence="1">Multi-pass membrane protein</topology>
    </subcellularLocation>
</comment>
<feature type="region of interest" description="Disordered" evidence="11">
    <location>
        <begin position="1"/>
        <end position="41"/>
    </location>
</feature>
<feature type="binding site" evidence="9">
    <location>
        <position position="618"/>
    </location>
    <ligand>
        <name>UDP-alpha-D-glucose</name>
        <dbReference type="ChEBI" id="CHEBI:58885"/>
    </ligand>
</feature>
<organism evidence="13 14">
    <name type="scientific">Ananas comosus</name>
    <name type="common">Pineapple</name>
    <name type="synonym">Ananas ananas</name>
    <dbReference type="NCBI Taxonomy" id="4615"/>
    <lineage>
        <taxon>Eukaryota</taxon>
        <taxon>Viridiplantae</taxon>
        <taxon>Streptophyta</taxon>
        <taxon>Embryophyta</taxon>
        <taxon>Tracheophyta</taxon>
        <taxon>Spermatophyta</taxon>
        <taxon>Magnoliopsida</taxon>
        <taxon>Liliopsida</taxon>
        <taxon>Poales</taxon>
        <taxon>Bromeliaceae</taxon>
        <taxon>Bromelioideae</taxon>
        <taxon>Ananas</taxon>
    </lineage>
</organism>
<evidence type="ECO:0000256" key="7">
    <source>
        <dbReference type="ARBA" id="ARBA00023316"/>
    </source>
</evidence>
<dbReference type="Proteomes" id="UP000092600">
    <property type="component" value="Unassembled WGS sequence"/>
</dbReference>
<feature type="binding site" evidence="9">
    <location>
        <position position="389"/>
    </location>
    <ligand>
        <name>UDP-alpha-D-glucose</name>
        <dbReference type="ChEBI" id="CHEBI:58885"/>
    </ligand>
</feature>
<dbReference type="Gene3D" id="3.30.40.10">
    <property type="entry name" value="Zinc/RING finger domain, C3HC4 (zinc finger)"/>
    <property type="match status" value="1"/>
</dbReference>
<name>A0A199VIS2_ANACO</name>
<feature type="binding site" evidence="9">
    <location>
        <position position="396"/>
    </location>
    <ligand>
        <name>UDP-alpha-D-glucose</name>
        <dbReference type="ChEBI" id="CHEBI:58885"/>
    </ligand>
</feature>
<feature type="transmembrane region" description="Helical" evidence="12">
    <location>
        <begin position="1073"/>
        <end position="1094"/>
    </location>
</feature>
<protein>
    <submittedName>
        <fullName evidence="13">Cellulose synthase-like protein D1</fullName>
    </submittedName>
</protein>
<dbReference type="GO" id="GO:0030244">
    <property type="term" value="P:cellulose biosynthetic process"/>
    <property type="evidence" value="ECO:0007669"/>
    <property type="project" value="InterPro"/>
</dbReference>